<name>A0A2U1SSU7_METSR</name>
<dbReference type="RefSeq" id="WP_108916449.1">
    <property type="nucleotide sequence ID" value="NZ_BGJY01000018.1"/>
</dbReference>
<dbReference type="Proteomes" id="UP000245137">
    <property type="component" value="Unassembled WGS sequence"/>
</dbReference>
<evidence type="ECO:0000313" key="1">
    <source>
        <dbReference type="EMBL" id="PWB94696.1"/>
    </source>
</evidence>
<accession>A0A2U1SSU7</accession>
<proteinExistence type="predicted"/>
<keyword evidence="2" id="KW-1185">Reference proteome</keyword>
<comment type="caution">
    <text evidence="1">The sequence shown here is derived from an EMBL/GenBank/DDBJ whole genome shotgun (WGS) entry which is preliminary data.</text>
</comment>
<gene>
    <name evidence="1" type="ORF">C5689_06425</name>
</gene>
<evidence type="ECO:0000313" key="2">
    <source>
        <dbReference type="Proteomes" id="UP000245137"/>
    </source>
</evidence>
<dbReference type="AlphaFoldDB" id="A0A2U1SSU7"/>
<reference evidence="1 2" key="1">
    <citation type="journal article" date="2018" name="Appl. Microbiol. Biotechnol.">
        <title>Co-cultivation of the strictly anaerobic methanogen Methanosarcina barkeri with aerobic methanotrophs in an oxygen-limited membrane bioreactor.</title>
        <authorList>
            <person name="In 't Zandt M.H."/>
            <person name="van den Bosch T.J.M."/>
            <person name="Rijkers R."/>
            <person name="van Kessel M.A.H.J."/>
            <person name="Jetten M.S.M."/>
            <person name="Welte C.U."/>
        </authorList>
    </citation>
    <scope>NUCLEOTIDE SEQUENCE [LARGE SCALE GENOMIC DNA]</scope>
    <source>
        <strain evidence="1 2">DSM 17706</strain>
    </source>
</reference>
<organism evidence="1 2">
    <name type="scientific">Methylosinus sporium</name>
    <dbReference type="NCBI Taxonomy" id="428"/>
    <lineage>
        <taxon>Bacteria</taxon>
        <taxon>Pseudomonadati</taxon>
        <taxon>Pseudomonadota</taxon>
        <taxon>Alphaproteobacteria</taxon>
        <taxon>Hyphomicrobiales</taxon>
        <taxon>Methylocystaceae</taxon>
        <taxon>Methylosinus</taxon>
    </lineage>
</organism>
<protein>
    <submittedName>
        <fullName evidence="1">Uncharacterized protein</fullName>
    </submittedName>
</protein>
<dbReference type="EMBL" id="PUIV01000006">
    <property type="protein sequence ID" value="PWB94696.1"/>
    <property type="molecule type" value="Genomic_DNA"/>
</dbReference>
<sequence length="87" mass="10061">MDDAPKMPLGSLEDEATLAFIGLRDQIEILEAKTGRGSRSSEELERMRQRCRERHRIAIALRELAKRRDDLPRWQVALFENGTLPDD</sequence>